<dbReference type="OrthoDB" id="564985at2"/>
<organism evidence="2 3">
    <name type="scientific">Stenomitos frigidus ULC18</name>
    <dbReference type="NCBI Taxonomy" id="2107698"/>
    <lineage>
        <taxon>Bacteria</taxon>
        <taxon>Bacillati</taxon>
        <taxon>Cyanobacteriota</taxon>
        <taxon>Cyanophyceae</taxon>
        <taxon>Leptolyngbyales</taxon>
        <taxon>Leptolyngbyaceae</taxon>
        <taxon>Stenomitos</taxon>
    </lineage>
</organism>
<evidence type="ECO:0000313" key="2">
    <source>
        <dbReference type="EMBL" id="PSB31937.1"/>
    </source>
</evidence>
<dbReference type="AlphaFoldDB" id="A0A2T1EGQ1"/>
<sequence length="295" mass="32986">MHILDDVTLIQQFISGEATLLANQKLRIEPAFNSVQLLANRGGLIATMKQVGSRQTILLRQASDYSNIVRQILIARQFVPVAGAVDQPGFEQYCADEIPAGYEANHTSAIALWKEWWRTARQQSAHGIHMDILIFARDTWYPIRNIVCSQGVLFITTLVSEVSFQSHEQFTWLRRLPASRPGDPPPLASPVPARSLQPLSRSPQPTIAHQERPTASTSPDFLSKRDALGSSARSDLKQVLRFRQGKLYVTTALGDIVVEGSHLKFRLEDEPLALDSQKPIKLNGYRDREGQAVNQ</sequence>
<feature type="compositionally biased region" description="Polar residues" evidence="1">
    <location>
        <begin position="197"/>
        <end position="220"/>
    </location>
</feature>
<evidence type="ECO:0000313" key="3">
    <source>
        <dbReference type="Proteomes" id="UP000239576"/>
    </source>
</evidence>
<gene>
    <name evidence="2" type="ORF">C7B82_06910</name>
</gene>
<reference evidence="3" key="1">
    <citation type="submission" date="2018-02" db="EMBL/GenBank/DDBJ databases">
        <authorList>
            <person name="Moore K."/>
            <person name="Momper L."/>
        </authorList>
    </citation>
    <scope>NUCLEOTIDE SEQUENCE [LARGE SCALE GENOMIC DNA]</scope>
    <source>
        <strain evidence="3">ULC18</strain>
    </source>
</reference>
<dbReference type="Proteomes" id="UP000239576">
    <property type="component" value="Unassembled WGS sequence"/>
</dbReference>
<accession>A0A2T1EGQ1</accession>
<dbReference type="EMBL" id="PVWK01000031">
    <property type="protein sequence ID" value="PSB31937.1"/>
    <property type="molecule type" value="Genomic_DNA"/>
</dbReference>
<comment type="caution">
    <text evidence="2">The sequence shown here is derived from an EMBL/GenBank/DDBJ whole genome shotgun (WGS) entry which is preliminary data.</text>
</comment>
<dbReference type="RefSeq" id="WP_106255570.1">
    <property type="nucleotide sequence ID" value="NZ_CAWNSW010000125.1"/>
</dbReference>
<reference evidence="2 3" key="2">
    <citation type="submission" date="2018-03" db="EMBL/GenBank/DDBJ databases">
        <title>The ancient ancestry and fast evolution of plastids.</title>
        <authorList>
            <person name="Moore K.R."/>
            <person name="Magnabosco C."/>
            <person name="Momper L."/>
            <person name="Gold D.A."/>
            <person name="Bosak T."/>
            <person name="Fournier G.P."/>
        </authorList>
    </citation>
    <scope>NUCLEOTIDE SEQUENCE [LARGE SCALE GENOMIC DNA]</scope>
    <source>
        <strain evidence="2 3">ULC18</strain>
    </source>
</reference>
<proteinExistence type="predicted"/>
<evidence type="ECO:0000256" key="1">
    <source>
        <dbReference type="SAM" id="MobiDB-lite"/>
    </source>
</evidence>
<protein>
    <submittedName>
        <fullName evidence="2">Uncharacterized protein</fullName>
    </submittedName>
</protein>
<feature type="region of interest" description="Disordered" evidence="1">
    <location>
        <begin position="181"/>
        <end position="224"/>
    </location>
</feature>
<name>A0A2T1EGQ1_9CYAN</name>
<keyword evidence="3" id="KW-1185">Reference proteome</keyword>